<feature type="transmembrane region" description="Helical" evidence="1">
    <location>
        <begin position="72"/>
        <end position="91"/>
    </location>
</feature>
<keyword evidence="1" id="KW-0812">Transmembrane</keyword>
<dbReference type="EMBL" id="FNNF01000027">
    <property type="protein sequence ID" value="SDW61953.1"/>
    <property type="molecule type" value="Genomic_DNA"/>
</dbReference>
<evidence type="ECO:0000313" key="2">
    <source>
        <dbReference type="EMBL" id="SDW61953.1"/>
    </source>
</evidence>
<feature type="transmembrane region" description="Helical" evidence="1">
    <location>
        <begin position="270"/>
        <end position="291"/>
    </location>
</feature>
<feature type="transmembrane region" description="Helical" evidence="1">
    <location>
        <begin position="437"/>
        <end position="459"/>
    </location>
</feature>
<sequence length="521" mass="61754">MESFNFNIKKYRNYFFIVLFLCFISLTQSELIIGNNNSKKLFIIIFGLLTIFLFACYRFYEKKEERIEKVYLKTALPLMLIFSLLLPPGFIPDEWAHFRAIASLSDQIMGDRNENVSLNYNEYRWIKDNSNNMNLSNYRGYTYEKMSESRNTDIVVTEWEKEDFKKVFSYFPGIVGYLFTYSFNMNLIISLYTIRLFCMLFYLILTYYALKIIPFNSFMLFTLLYVPVVVQQGMSMSYDSTLNAVSFFTISMGLALVFEPKFKWTIQNKIIYLLLALVLFTAKNGIYSFLLLLPFILTKDELTWSVIKKKIPYLIVYAAILLALNSSYVLISALNQKQSKNAAFSIYPELPYNSSFSNYKYSLSYFIKNPFKFFYVLSRDLFVHFGYYYRTFFSSLSWLTINLSNALNYLWFLLLLIAAFLKKKNEIVCKFVMSNKIICFCFFAMISFLIRLSMLISWTPLGFNKIVGVQGRYYFPIIMLLILCFKTKKEIKYQYFLNQIFIYIVLMLSFIETLDLFRISF</sequence>
<protein>
    <submittedName>
        <fullName evidence="2">Uncharacterized membrane protein</fullName>
    </submittedName>
</protein>
<feature type="transmembrane region" description="Helical" evidence="1">
    <location>
        <begin position="187"/>
        <end position="210"/>
    </location>
</feature>
<keyword evidence="1" id="KW-1133">Transmembrane helix</keyword>
<dbReference type="RefSeq" id="WP_074686836.1">
    <property type="nucleotide sequence ID" value="NZ_FNNF01000027.1"/>
</dbReference>
<keyword evidence="1" id="KW-0472">Membrane</keyword>
<feature type="transmembrane region" description="Helical" evidence="1">
    <location>
        <begin position="240"/>
        <end position="258"/>
    </location>
</feature>
<name>A0A1H2V0X4_9FIRM</name>
<feature type="transmembrane region" description="Helical" evidence="1">
    <location>
        <begin position="471"/>
        <end position="488"/>
    </location>
</feature>
<dbReference type="InterPro" id="IPR018674">
    <property type="entry name" value="DUF2142_membrane"/>
</dbReference>
<feature type="transmembrane region" description="Helical" evidence="1">
    <location>
        <begin position="311"/>
        <end position="331"/>
    </location>
</feature>
<dbReference type="Proteomes" id="UP000182429">
    <property type="component" value="Unassembled WGS sequence"/>
</dbReference>
<gene>
    <name evidence="2" type="ORF">SAMN04487759_1275</name>
</gene>
<dbReference type="Pfam" id="PF09913">
    <property type="entry name" value="DUF2142"/>
    <property type="match status" value="1"/>
</dbReference>
<accession>A0A1H2V0X4</accession>
<evidence type="ECO:0000256" key="1">
    <source>
        <dbReference type="SAM" id="Phobius"/>
    </source>
</evidence>
<feature type="transmembrane region" description="Helical" evidence="1">
    <location>
        <begin position="396"/>
        <end position="421"/>
    </location>
</feature>
<dbReference type="OrthoDB" id="2220917at2"/>
<dbReference type="AlphaFoldDB" id="A0A1H2V0X4"/>
<evidence type="ECO:0000313" key="3">
    <source>
        <dbReference type="Proteomes" id="UP000182429"/>
    </source>
</evidence>
<organism evidence="2 3">
    <name type="scientific">Kandleria vitulina</name>
    <dbReference type="NCBI Taxonomy" id="1630"/>
    <lineage>
        <taxon>Bacteria</taxon>
        <taxon>Bacillati</taxon>
        <taxon>Bacillota</taxon>
        <taxon>Erysipelotrichia</taxon>
        <taxon>Erysipelotrichales</taxon>
        <taxon>Coprobacillaceae</taxon>
        <taxon>Kandleria</taxon>
    </lineage>
</organism>
<reference evidence="2 3" key="1">
    <citation type="submission" date="2016-10" db="EMBL/GenBank/DDBJ databases">
        <authorList>
            <person name="de Groot N.N."/>
        </authorList>
    </citation>
    <scope>NUCLEOTIDE SEQUENCE [LARGE SCALE GENOMIC DNA]</scope>
    <source>
        <strain evidence="2 3">S3b</strain>
    </source>
</reference>
<feature type="transmembrane region" description="Helical" evidence="1">
    <location>
        <begin position="500"/>
        <end position="519"/>
    </location>
</feature>
<proteinExistence type="predicted"/>
<feature type="transmembrane region" description="Helical" evidence="1">
    <location>
        <begin position="41"/>
        <end position="60"/>
    </location>
</feature>